<organism evidence="1 2">
    <name type="scientific">Undibacterium baiyunense</name>
    <dbReference type="NCBI Taxonomy" id="2828731"/>
    <lineage>
        <taxon>Bacteria</taxon>
        <taxon>Pseudomonadati</taxon>
        <taxon>Pseudomonadota</taxon>
        <taxon>Betaproteobacteria</taxon>
        <taxon>Burkholderiales</taxon>
        <taxon>Oxalobacteraceae</taxon>
        <taxon>Undibacterium</taxon>
    </lineage>
</organism>
<reference evidence="1 2" key="1">
    <citation type="submission" date="2021-04" db="EMBL/GenBank/DDBJ databases">
        <title>novel species isolated from subtropical streams in China.</title>
        <authorList>
            <person name="Lu H."/>
        </authorList>
    </citation>
    <scope>NUCLEOTIDE SEQUENCE [LARGE SCALE GENOMIC DNA]</scope>
    <source>
        <strain evidence="1 2">BYS107W</strain>
    </source>
</reference>
<keyword evidence="2" id="KW-1185">Reference proteome</keyword>
<dbReference type="EMBL" id="JAGSPM010000002">
    <property type="protein sequence ID" value="MBR7745750.1"/>
    <property type="molecule type" value="Genomic_DNA"/>
</dbReference>
<proteinExistence type="predicted"/>
<accession>A0A941DCK3</accession>
<name>A0A941DCK3_9BURK</name>
<protein>
    <submittedName>
        <fullName evidence="1">Uncharacterized protein</fullName>
    </submittedName>
</protein>
<dbReference type="Proteomes" id="UP000680158">
    <property type="component" value="Unassembled WGS sequence"/>
</dbReference>
<evidence type="ECO:0000313" key="2">
    <source>
        <dbReference type="Proteomes" id="UP000680158"/>
    </source>
</evidence>
<dbReference type="RefSeq" id="WP_212683127.1">
    <property type="nucleotide sequence ID" value="NZ_JAGSPM010000002.1"/>
</dbReference>
<evidence type="ECO:0000313" key="1">
    <source>
        <dbReference type="EMBL" id="MBR7745750.1"/>
    </source>
</evidence>
<sequence>MLNTNPIPANLLTESLLQTHPVWQFCDDAKSDSDYDESYVKPCEDALALGAFGSYLVATNYQLANGDVLPGAVQLDLLDAKVHFTPSTIYAKEKSIDPLAHDASVRLTRLTKTSNTQPVQWTLAVSFNGEQNLRSGRIARARWITALSLLIRLISLRFSRRR</sequence>
<dbReference type="AlphaFoldDB" id="A0A941DCK3"/>
<comment type="caution">
    <text evidence="1">The sequence shown here is derived from an EMBL/GenBank/DDBJ whole genome shotgun (WGS) entry which is preliminary data.</text>
</comment>
<gene>
    <name evidence="1" type="ORF">KDM92_04100</name>
</gene>